<dbReference type="Gene3D" id="3.30.450.20">
    <property type="entry name" value="PAS domain"/>
    <property type="match status" value="1"/>
</dbReference>
<evidence type="ECO:0000256" key="3">
    <source>
        <dbReference type="SAM" id="MobiDB-lite"/>
    </source>
</evidence>
<dbReference type="InterPro" id="IPR000014">
    <property type="entry name" value="PAS"/>
</dbReference>
<dbReference type="InterPro" id="IPR047230">
    <property type="entry name" value="CLOCK-like"/>
</dbReference>
<organism evidence="5 6">
    <name type="scientific">Liparis tanakae</name>
    <name type="common">Tanaka's snailfish</name>
    <dbReference type="NCBI Taxonomy" id="230148"/>
    <lineage>
        <taxon>Eukaryota</taxon>
        <taxon>Metazoa</taxon>
        <taxon>Chordata</taxon>
        <taxon>Craniata</taxon>
        <taxon>Vertebrata</taxon>
        <taxon>Euteleostomi</taxon>
        <taxon>Actinopterygii</taxon>
        <taxon>Neopterygii</taxon>
        <taxon>Teleostei</taxon>
        <taxon>Neoteleostei</taxon>
        <taxon>Acanthomorphata</taxon>
        <taxon>Eupercaria</taxon>
        <taxon>Perciformes</taxon>
        <taxon>Cottioidei</taxon>
        <taxon>Cottales</taxon>
        <taxon>Liparidae</taxon>
        <taxon>Liparis</taxon>
    </lineage>
</organism>
<evidence type="ECO:0000256" key="2">
    <source>
        <dbReference type="ARBA" id="ARBA00023242"/>
    </source>
</evidence>
<keyword evidence="2" id="KW-0539">Nucleus</keyword>
<dbReference type="SUPFAM" id="SSF55785">
    <property type="entry name" value="PYP-like sensor domain (PAS domain)"/>
    <property type="match status" value="1"/>
</dbReference>
<dbReference type="Proteomes" id="UP000314294">
    <property type="component" value="Unassembled WGS sequence"/>
</dbReference>
<dbReference type="GO" id="GO:0000981">
    <property type="term" value="F:DNA-binding transcription factor activity, RNA polymerase II-specific"/>
    <property type="evidence" value="ECO:0007669"/>
    <property type="project" value="InterPro"/>
</dbReference>
<evidence type="ECO:0000256" key="1">
    <source>
        <dbReference type="ARBA" id="ARBA00023108"/>
    </source>
</evidence>
<protein>
    <submittedName>
        <fullName evidence="5">Circadian locomoter output cycles protein kaput</fullName>
    </submittedName>
</protein>
<dbReference type="GO" id="GO:1990513">
    <property type="term" value="C:CLOCK-BMAL transcription complex"/>
    <property type="evidence" value="ECO:0007669"/>
    <property type="project" value="TreeGrafter"/>
</dbReference>
<gene>
    <name evidence="5" type="primary">CLOCK_0</name>
    <name evidence="5" type="ORF">EYF80_059217</name>
</gene>
<sequence length="209" mass="22499">MFESLFLQQVKDSDDGSSVKKVERDLNTPTSRRPLRPPVGETSSDSPLRLRLPSSDSPLRLRLPQPPPTGLAAGSKALLRVHRAQHDLQPRPSESSEVRPDWKPPFLSNQEFAQLMMEVTASPSSPSGRTRRQTGSALDGFFVALQPDGNILYASDGVAPLLEHLPADLVDQNLLDFLPAGEHAAVAAALCSHATEGGAPPYPAGQRSV</sequence>
<dbReference type="PANTHER" id="PTHR46055">
    <property type="entry name" value="CIRCADIAN LOCOMOTER OUTPUT CYCLES PROTEIN KAPUT"/>
    <property type="match status" value="1"/>
</dbReference>
<dbReference type="CDD" id="cd00130">
    <property type="entry name" value="PAS"/>
    <property type="match status" value="1"/>
</dbReference>
<feature type="compositionally biased region" description="Basic and acidic residues" evidence="3">
    <location>
        <begin position="11"/>
        <end position="26"/>
    </location>
</feature>
<dbReference type="GO" id="GO:0070888">
    <property type="term" value="F:E-box binding"/>
    <property type="evidence" value="ECO:0007669"/>
    <property type="project" value="TreeGrafter"/>
</dbReference>
<comment type="caution">
    <text evidence="5">The sequence shown here is derived from an EMBL/GenBank/DDBJ whole genome shotgun (WGS) entry which is preliminary data.</text>
</comment>
<dbReference type="InterPro" id="IPR035965">
    <property type="entry name" value="PAS-like_dom_sf"/>
</dbReference>
<accession>A0A4Z2EQS4</accession>
<reference evidence="5 6" key="1">
    <citation type="submission" date="2019-03" db="EMBL/GenBank/DDBJ databases">
        <title>First draft genome of Liparis tanakae, snailfish: a comprehensive survey of snailfish specific genes.</title>
        <authorList>
            <person name="Kim W."/>
            <person name="Song I."/>
            <person name="Jeong J.-H."/>
            <person name="Kim D."/>
            <person name="Kim S."/>
            <person name="Ryu S."/>
            <person name="Song J.Y."/>
            <person name="Lee S.K."/>
        </authorList>
    </citation>
    <scope>NUCLEOTIDE SEQUENCE [LARGE SCALE GENOMIC DNA]</scope>
    <source>
        <tissue evidence="5">Muscle</tissue>
    </source>
</reference>
<dbReference type="SMART" id="SM00091">
    <property type="entry name" value="PAS"/>
    <property type="match status" value="1"/>
</dbReference>
<feature type="domain" description="PAS" evidence="4">
    <location>
        <begin position="129"/>
        <end position="196"/>
    </location>
</feature>
<keyword evidence="6" id="KW-1185">Reference proteome</keyword>
<evidence type="ECO:0000259" key="4">
    <source>
        <dbReference type="SMART" id="SM00091"/>
    </source>
</evidence>
<proteinExistence type="predicted"/>
<evidence type="ECO:0000313" key="6">
    <source>
        <dbReference type="Proteomes" id="UP000314294"/>
    </source>
</evidence>
<dbReference type="PANTHER" id="PTHR46055:SF2">
    <property type="entry name" value="CIRCADIAN LOCOMOTER OUTPUT CYCLES PROTEIN KAPUT"/>
    <property type="match status" value="1"/>
</dbReference>
<dbReference type="AlphaFoldDB" id="A0A4Z2EQS4"/>
<feature type="region of interest" description="Disordered" evidence="3">
    <location>
        <begin position="1"/>
        <end position="72"/>
    </location>
</feature>
<name>A0A4Z2EQS4_9TELE</name>
<feature type="compositionally biased region" description="Low complexity" evidence="3">
    <location>
        <begin position="43"/>
        <end position="63"/>
    </location>
</feature>
<dbReference type="OrthoDB" id="411251at2759"/>
<dbReference type="EMBL" id="SRLO01004277">
    <property type="protein sequence ID" value="TNN30632.1"/>
    <property type="molecule type" value="Genomic_DNA"/>
</dbReference>
<evidence type="ECO:0000313" key="5">
    <source>
        <dbReference type="EMBL" id="TNN30632.1"/>
    </source>
</evidence>
<dbReference type="GO" id="GO:0032922">
    <property type="term" value="P:circadian regulation of gene expression"/>
    <property type="evidence" value="ECO:0007669"/>
    <property type="project" value="InterPro"/>
</dbReference>
<keyword evidence="1" id="KW-0090">Biological rhythms</keyword>